<dbReference type="Proteomes" id="UP001604336">
    <property type="component" value="Unassembled WGS sequence"/>
</dbReference>
<name>A0ABD1VZ37_9LAMI</name>
<evidence type="ECO:0000313" key="2">
    <source>
        <dbReference type="EMBL" id="KAL2542572.1"/>
    </source>
</evidence>
<proteinExistence type="predicted"/>
<sequence>MESRPSMLPFEGGEVMGNDEQEKEDVTPANPTHDMTRSSFPSSSSSNFTFSKDHYDLLNGWINSLTSTIYGLQHSVDGLTSMLQQVLASQQALHSRFDMAFPPHPPPDH</sequence>
<dbReference type="EMBL" id="JBFOLK010000001">
    <property type="protein sequence ID" value="KAL2542572.1"/>
    <property type="molecule type" value="Genomic_DNA"/>
</dbReference>
<dbReference type="AlphaFoldDB" id="A0ABD1VZ37"/>
<gene>
    <name evidence="2" type="ORF">Adt_03550</name>
</gene>
<keyword evidence="3" id="KW-1185">Reference proteome</keyword>
<organism evidence="2 3">
    <name type="scientific">Abeliophyllum distichum</name>
    <dbReference type="NCBI Taxonomy" id="126358"/>
    <lineage>
        <taxon>Eukaryota</taxon>
        <taxon>Viridiplantae</taxon>
        <taxon>Streptophyta</taxon>
        <taxon>Embryophyta</taxon>
        <taxon>Tracheophyta</taxon>
        <taxon>Spermatophyta</taxon>
        <taxon>Magnoliopsida</taxon>
        <taxon>eudicotyledons</taxon>
        <taxon>Gunneridae</taxon>
        <taxon>Pentapetalae</taxon>
        <taxon>asterids</taxon>
        <taxon>lamiids</taxon>
        <taxon>Lamiales</taxon>
        <taxon>Oleaceae</taxon>
        <taxon>Forsythieae</taxon>
        <taxon>Abeliophyllum</taxon>
    </lineage>
</organism>
<protein>
    <submittedName>
        <fullName evidence="2">Uncharacterized protein</fullName>
    </submittedName>
</protein>
<evidence type="ECO:0000256" key="1">
    <source>
        <dbReference type="SAM" id="MobiDB-lite"/>
    </source>
</evidence>
<evidence type="ECO:0000313" key="3">
    <source>
        <dbReference type="Proteomes" id="UP001604336"/>
    </source>
</evidence>
<comment type="caution">
    <text evidence="2">The sequence shown here is derived from an EMBL/GenBank/DDBJ whole genome shotgun (WGS) entry which is preliminary data.</text>
</comment>
<accession>A0ABD1VZ37</accession>
<feature type="region of interest" description="Disordered" evidence="1">
    <location>
        <begin position="1"/>
        <end position="46"/>
    </location>
</feature>
<reference evidence="3" key="1">
    <citation type="submission" date="2024-07" db="EMBL/GenBank/DDBJ databases">
        <title>Two chromosome-level genome assemblies of Korean endemic species Abeliophyllum distichum and Forsythia ovata (Oleaceae).</title>
        <authorList>
            <person name="Jang H."/>
        </authorList>
    </citation>
    <scope>NUCLEOTIDE SEQUENCE [LARGE SCALE GENOMIC DNA]</scope>
</reference>